<evidence type="ECO:0000259" key="1">
    <source>
        <dbReference type="Pfam" id="PF13271"/>
    </source>
</evidence>
<dbReference type="Pfam" id="PF13271">
    <property type="entry name" value="DUF4062"/>
    <property type="match status" value="1"/>
</dbReference>
<feature type="domain" description="DUF4062" evidence="1">
    <location>
        <begin position="35"/>
        <end position="116"/>
    </location>
</feature>
<reference evidence="2 3" key="1">
    <citation type="submission" date="2015-09" db="EMBL/GenBank/DDBJ databases">
        <title>Genome announcement of multiple Pseudomonas syringae strains.</title>
        <authorList>
            <person name="Thakur S."/>
            <person name="Wang P.W."/>
            <person name="Gong Y."/>
            <person name="Weir B.S."/>
            <person name="Guttman D.S."/>
        </authorList>
    </citation>
    <scope>NUCLEOTIDE SEQUENCE [LARGE SCALE GENOMIC DNA]</scope>
    <source>
        <strain evidence="2 3">ICMP3507</strain>
    </source>
</reference>
<gene>
    <name evidence="2" type="ORF">ALO35_04173</name>
</gene>
<dbReference type="AlphaFoldDB" id="A0A0P9TS29"/>
<dbReference type="PATRIC" id="fig|53707.9.peg.6198"/>
<name>A0A0P9TS29_PSEAV</name>
<dbReference type="InterPro" id="IPR025139">
    <property type="entry name" value="DUF4062"/>
</dbReference>
<evidence type="ECO:0000313" key="3">
    <source>
        <dbReference type="Proteomes" id="UP000050265"/>
    </source>
</evidence>
<organism evidence="2 3">
    <name type="scientific">Pseudomonas amygdali pv. lachrymans</name>
    <name type="common">Pseudomonas syringae pv. lachrymans</name>
    <dbReference type="NCBI Taxonomy" id="53707"/>
    <lineage>
        <taxon>Bacteria</taxon>
        <taxon>Pseudomonadati</taxon>
        <taxon>Pseudomonadota</taxon>
        <taxon>Gammaproteobacteria</taxon>
        <taxon>Pseudomonadales</taxon>
        <taxon>Pseudomonadaceae</taxon>
        <taxon>Pseudomonas</taxon>
        <taxon>Pseudomonas amygdali</taxon>
    </lineage>
</organism>
<evidence type="ECO:0000313" key="2">
    <source>
        <dbReference type="EMBL" id="KPX76582.1"/>
    </source>
</evidence>
<protein>
    <recommendedName>
        <fullName evidence="1">DUF4062 domain-containing protein</fullName>
    </recommendedName>
</protein>
<dbReference type="Proteomes" id="UP000050265">
    <property type="component" value="Unassembled WGS sequence"/>
</dbReference>
<dbReference type="EMBL" id="LJQP01000045">
    <property type="protein sequence ID" value="KPX76582.1"/>
    <property type="molecule type" value="Genomic_DNA"/>
</dbReference>
<comment type="caution">
    <text evidence="2">The sequence shown here is derived from an EMBL/GenBank/DDBJ whole genome shotgun (WGS) entry which is preliminary data.</text>
</comment>
<proteinExistence type="predicted"/>
<sequence length="379" mass="42860">MIIWSLTPPRLAATIPSGSSPNPHMCQRSGDVLMKVFISSVVKGFEHFRAAAKDAVETLDMKPIMSEHFGARTYSSEHACLTEVDQCDVYILILGANYGYEPQPALSVTQQEFRQAVSKRKPILVFIQQTYFDPKQAVFVNEVSDYKLGFFRASFSDPQELLKAIVQGLSRMEKSKNSLPEKAFHERIMEASGARSYSGHSYAPKLEFAFLPQPVEQHAVHGATQRRDDIFQSLHNLVLAKFKQGYEEWDDRSFTGLKSGETSWRVFDDGLILLETDASVPVEGRAAGLYFVSPNSLSKLIMSCFEMAAFNSGWYRITLKNLEMAKIEEPPATASNSYTMPMRREKFVSESRLFIPATRPMVEQWTQESIVRMARSLAY</sequence>
<accession>A0A0P9TS29</accession>